<comment type="subcellular location">
    <subcellularLocation>
        <location evidence="1 8">Cell membrane</location>
        <topology evidence="1 8">Multi-pass membrane protein</topology>
    </subcellularLocation>
</comment>
<dbReference type="AlphaFoldDB" id="A0A098B6E7"/>
<keyword evidence="7 8" id="KW-0472">Membrane</keyword>
<organism evidence="10">
    <name type="scientific">Desulfitobacterium hafniense</name>
    <name type="common">Desulfitobacterium frappieri</name>
    <dbReference type="NCBI Taxonomy" id="49338"/>
    <lineage>
        <taxon>Bacteria</taxon>
        <taxon>Bacillati</taxon>
        <taxon>Bacillota</taxon>
        <taxon>Clostridia</taxon>
        <taxon>Eubacteriales</taxon>
        <taxon>Desulfitobacteriaceae</taxon>
        <taxon>Desulfitobacterium</taxon>
    </lineage>
</organism>
<dbReference type="GO" id="GO:0005886">
    <property type="term" value="C:plasma membrane"/>
    <property type="evidence" value="ECO:0007669"/>
    <property type="project" value="UniProtKB-SubCell"/>
</dbReference>
<keyword evidence="8" id="KW-0406">Ion transport</keyword>
<evidence type="ECO:0000256" key="5">
    <source>
        <dbReference type="ARBA" id="ARBA00022692"/>
    </source>
</evidence>
<evidence type="ECO:0000256" key="2">
    <source>
        <dbReference type="ARBA" id="ARBA00009212"/>
    </source>
</evidence>
<evidence type="ECO:0000256" key="6">
    <source>
        <dbReference type="ARBA" id="ARBA00022989"/>
    </source>
</evidence>
<evidence type="ECO:0000256" key="1">
    <source>
        <dbReference type="ARBA" id="ARBA00004651"/>
    </source>
</evidence>
<dbReference type="PANTHER" id="PTHR34702:SF1">
    <property type="entry name" value="NA(+)_H(+) ANTIPORTER SUBUNIT F"/>
    <property type="match status" value="1"/>
</dbReference>
<gene>
    <name evidence="10" type="ORF">DPCES_4523</name>
</gene>
<protein>
    <submittedName>
        <fullName evidence="10">Na(+)/H(+) antiporter subunit F</fullName>
    </submittedName>
</protein>
<proteinExistence type="inferred from homology"/>
<name>A0A098B6E7_DESHA</name>
<keyword evidence="8" id="KW-0050">Antiport</keyword>
<evidence type="ECO:0000256" key="4">
    <source>
        <dbReference type="ARBA" id="ARBA00022475"/>
    </source>
</evidence>
<evidence type="ECO:0000256" key="3">
    <source>
        <dbReference type="ARBA" id="ARBA00022448"/>
    </source>
</evidence>
<dbReference type="GO" id="GO:0015385">
    <property type="term" value="F:sodium:proton antiporter activity"/>
    <property type="evidence" value="ECO:0007669"/>
    <property type="project" value="TreeGrafter"/>
</dbReference>
<dbReference type="InterPro" id="IPR007208">
    <property type="entry name" value="MrpF/PhaF-like"/>
</dbReference>
<evidence type="ECO:0000256" key="9">
    <source>
        <dbReference type="SAM" id="Phobius"/>
    </source>
</evidence>
<keyword evidence="6 9" id="KW-1133">Transmembrane helix</keyword>
<comment type="similarity">
    <text evidence="2 8">Belongs to the CPA3 antiporters (TC 2.A.63) subunit F family.</text>
</comment>
<evidence type="ECO:0000256" key="7">
    <source>
        <dbReference type="ARBA" id="ARBA00023136"/>
    </source>
</evidence>
<dbReference type="PATRIC" id="fig|49338.4.peg.4867"/>
<keyword evidence="3 8" id="KW-0813">Transport</keyword>
<dbReference type="Pfam" id="PF04066">
    <property type="entry name" value="MrpF_PhaF"/>
    <property type="match status" value="1"/>
</dbReference>
<dbReference type="EMBL" id="LK996017">
    <property type="protein sequence ID" value="CDX04409.1"/>
    <property type="molecule type" value="Genomic_DNA"/>
</dbReference>
<evidence type="ECO:0000313" key="10">
    <source>
        <dbReference type="EMBL" id="CDX04409.1"/>
    </source>
</evidence>
<feature type="transmembrane region" description="Helical" evidence="9">
    <location>
        <begin position="64"/>
        <end position="86"/>
    </location>
</feature>
<dbReference type="PANTHER" id="PTHR34702">
    <property type="entry name" value="NA(+)/H(+) ANTIPORTER SUBUNIT F1"/>
    <property type="match status" value="1"/>
</dbReference>
<reference evidence="10" key="1">
    <citation type="submission" date="2014-07" db="EMBL/GenBank/DDBJ databases">
        <authorList>
            <person name="Hornung V.Bastian."/>
        </authorList>
    </citation>
    <scope>NUCLEOTIDE SEQUENCE</scope>
    <source>
        <strain evidence="10">PCE-S</strain>
    </source>
</reference>
<sequence>MIEGILFWVIFLSLCFSTLSILITIYRCLKGPTASDRVQALDVLGINIIASVAIFSVLLRTTAFFEVILLIGILSFIGTIAFARFIERGIVIERQHFD</sequence>
<evidence type="ECO:0000256" key="8">
    <source>
        <dbReference type="PIRNR" id="PIRNR028784"/>
    </source>
</evidence>
<dbReference type="NCBIfam" id="NF009248">
    <property type="entry name" value="PRK12600.1"/>
    <property type="match status" value="1"/>
</dbReference>
<dbReference type="PIRSF" id="PIRSF028784">
    <property type="entry name" value="MrpF"/>
    <property type="match status" value="1"/>
</dbReference>
<keyword evidence="4 8" id="KW-1003">Cell membrane</keyword>
<feature type="transmembrane region" description="Helical" evidence="9">
    <location>
        <begin position="6"/>
        <end position="26"/>
    </location>
</feature>
<keyword evidence="5 9" id="KW-0812">Transmembrane</keyword>
<feature type="transmembrane region" description="Helical" evidence="9">
    <location>
        <begin position="38"/>
        <end position="58"/>
    </location>
</feature>
<dbReference type="RefSeq" id="WP_005813722.1">
    <property type="nucleotide sequence ID" value="NZ_CABKQQ010000049.1"/>
</dbReference>
<accession>A0A098B6E7</accession>